<evidence type="ECO:0000256" key="3">
    <source>
        <dbReference type="ARBA" id="ARBA00022825"/>
    </source>
</evidence>
<dbReference type="SMART" id="SM00382">
    <property type="entry name" value="AAA"/>
    <property type="match status" value="1"/>
</dbReference>
<dbReference type="GO" id="GO:0004176">
    <property type="term" value="F:ATP-dependent peptidase activity"/>
    <property type="evidence" value="ECO:0007669"/>
    <property type="project" value="UniProtKB-UniRule"/>
</dbReference>
<keyword evidence="6" id="KW-0812">Transmembrane</keyword>
<keyword evidence="6" id="KW-1133">Transmembrane helix</keyword>
<dbReference type="InterPro" id="IPR000523">
    <property type="entry name" value="Mg_chelatse_chII-like_cat_dom"/>
</dbReference>
<dbReference type="InterPro" id="IPR008269">
    <property type="entry name" value="Lon_proteolytic"/>
</dbReference>
<dbReference type="Gene3D" id="3.30.230.10">
    <property type="match status" value="1"/>
</dbReference>
<dbReference type="InterPro" id="IPR020568">
    <property type="entry name" value="Ribosomal_Su5_D2-typ_SF"/>
</dbReference>
<dbReference type="InterPro" id="IPR027417">
    <property type="entry name" value="P-loop_NTPase"/>
</dbReference>
<keyword evidence="2 5" id="KW-0378">Hydrolase</keyword>
<dbReference type="GO" id="GO:0006508">
    <property type="term" value="P:proteolysis"/>
    <property type="evidence" value="ECO:0007669"/>
    <property type="project" value="UniProtKB-KW"/>
</dbReference>
<feature type="active site" evidence="5">
    <location>
        <position position="489"/>
    </location>
</feature>
<comment type="subunit">
    <text evidence="4">Homohexamer. Organized in a ring with a central cavity.</text>
</comment>
<feature type="transmembrane region" description="Helical" evidence="6">
    <location>
        <begin position="6"/>
        <end position="23"/>
    </location>
</feature>
<protein>
    <recommendedName>
        <fullName evidence="5">endopeptidase La</fullName>
        <ecNumber evidence="5">3.4.21.53</ecNumber>
    </recommendedName>
</protein>
<dbReference type="PROSITE" id="PS01046">
    <property type="entry name" value="LON_SER"/>
    <property type="match status" value="1"/>
</dbReference>
<dbReference type="EC" id="3.4.21.53" evidence="5"/>
<dbReference type="SUPFAM" id="SSF52540">
    <property type="entry name" value="P-loop containing nucleoside triphosphate hydrolases"/>
    <property type="match status" value="1"/>
</dbReference>
<dbReference type="RefSeq" id="WP_053783114.1">
    <property type="nucleotide sequence ID" value="NZ_LITU01000075.1"/>
</dbReference>
<name>A0A0N0C360_9BACL</name>
<dbReference type="OrthoDB" id="2318150at2"/>
<dbReference type="InterPro" id="IPR014251">
    <property type="entry name" value="Spore_LonB"/>
</dbReference>
<comment type="catalytic activity">
    <reaction evidence="5">
        <text>Hydrolysis of proteins in presence of ATP.</text>
        <dbReference type="EC" id="3.4.21.53"/>
    </reaction>
</comment>
<evidence type="ECO:0000256" key="4">
    <source>
        <dbReference type="ARBA" id="ARBA00026070"/>
    </source>
</evidence>
<evidence type="ECO:0000256" key="5">
    <source>
        <dbReference type="PROSITE-ProRule" id="PRU01122"/>
    </source>
</evidence>
<dbReference type="GO" id="GO:0030163">
    <property type="term" value="P:protein catabolic process"/>
    <property type="evidence" value="ECO:0007669"/>
    <property type="project" value="InterPro"/>
</dbReference>
<dbReference type="PROSITE" id="PS51786">
    <property type="entry name" value="LON_PROTEOLYTIC"/>
    <property type="match status" value="1"/>
</dbReference>
<dbReference type="Pfam" id="PF05362">
    <property type="entry name" value="Lon_C"/>
    <property type="match status" value="1"/>
</dbReference>
<reference evidence="8 9" key="1">
    <citation type="submission" date="2015-08" db="EMBL/GenBank/DDBJ databases">
        <title>Draft genome sequence of cellulolytic and xylanolytic Paenibacillus sp. A59, isolated from a decaying forest soil from Patagonia, Argentina.</title>
        <authorList>
            <person name="Ghio S."/>
            <person name="Caceres A.M."/>
            <person name="Talia P."/>
            <person name="Grasso D."/>
            <person name="Campos E."/>
        </authorList>
    </citation>
    <scope>NUCLEOTIDE SEQUENCE [LARGE SCALE GENOMIC DNA]</scope>
    <source>
        <strain evidence="8 9">A59</strain>
    </source>
</reference>
<keyword evidence="6" id="KW-0472">Membrane</keyword>
<dbReference type="EMBL" id="LITU01000075">
    <property type="protein sequence ID" value="KOY13881.1"/>
    <property type="molecule type" value="Genomic_DNA"/>
</dbReference>
<dbReference type="GO" id="GO:0005524">
    <property type="term" value="F:ATP binding"/>
    <property type="evidence" value="ECO:0007669"/>
    <property type="project" value="InterPro"/>
</dbReference>
<dbReference type="PANTHER" id="PTHR10046">
    <property type="entry name" value="ATP DEPENDENT LON PROTEASE FAMILY MEMBER"/>
    <property type="match status" value="1"/>
</dbReference>
<dbReference type="GO" id="GO:0004252">
    <property type="term" value="F:serine-type endopeptidase activity"/>
    <property type="evidence" value="ECO:0007669"/>
    <property type="project" value="UniProtKB-UniRule"/>
</dbReference>
<evidence type="ECO:0000256" key="1">
    <source>
        <dbReference type="ARBA" id="ARBA00022670"/>
    </source>
</evidence>
<keyword evidence="1 5" id="KW-0645">Protease</keyword>
<comment type="caution">
    <text evidence="8">The sequence shown here is derived from an EMBL/GenBank/DDBJ whole genome shotgun (WGS) entry which is preliminary data.</text>
</comment>
<dbReference type="Proteomes" id="UP000037688">
    <property type="component" value="Unassembled WGS sequence"/>
</dbReference>
<dbReference type="Gene3D" id="3.40.50.300">
    <property type="entry name" value="P-loop containing nucleotide triphosphate hydrolases"/>
    <property type="match status" value="1"/>
</dbReference>
<dbReference type="Pfam" id="PF01078">
    <property type="entry name" value="Mg_chelatase"/>
    <property type="match status" value="1"/>
</dbReference>
<feature type="domain" description="Lon proteolytic" evidence="7">
    <location>
        <begin position="349"/>
        <end position="536"/>
    </location>
</feature>
<accession>A0A0N0C360</accession>
<dbReference type="SUPFAM" id="SSF54211">
    <property type="entry name" value="Ribosomal protein S5 domain 2-like"/>
    <property type="match status" value="1"/>
</dbReference>
<dbReference type="InterPro" id="IPR027065">
    <property type="entry name" value="Lon_Prtase"/>
</dbReference>
<organism evidence="8 9">
    <name type="scientific">Paenibacillus xylanivorans</name>
    <dbReference type="NCBI Taxonomy" id="1705561"/>
    <lineage>
        <taxon>Bacteria</taxon>
        <taxon>Bacillati</taxon>
        <taxon>Bacillota</taxon>
        <taxon>Bacilli</taxon>
        <taxon>Bacillales</taxon>
        <taxon>Paenibacillaceae</taxon>
        <taxon>Paenibacillus</taxon>
    </lineage>
</organism>
<feature type="active site" evidence="5">
    <location>
        <position position="446"/>
    </location>
</feature>
<gene>
    <name evidence="8" type="ORF">AMS66_23525</name>
</gene>
<dbReference type="InterPro" id="IPR014721">
    <property type="entry name" value="Ribsml_uS5_D2-typ_fold_subgr"/>
</dbReference>
<dbReference type="InterPro" id="IPR025943">
    <property type="entry name" value="Sigma_54_int_dom_ATP-bd_2"/>
</dbReference>
<keyword evidence="9" id="KW-1185">Reference proteome</keyword>
<keyword evidence="3 5" id="KW-0720">Serine protease</keyword>
<dbReference type="PRINTS" id="PR00830">
    <property type="entry name" value="ENDOLAPTASE"/>
</dbReference>
<proteinExistence type="inferred from homology"/>
<evidence type="ECO:0000256" key="6">
    <source>
        <dbReference type="SAM" id="Phobius"/>
    </source>
</evidence>
<sequence length="584" mass="63339">MEFGMVIMMIQLFFGVVIGLYFWNLLRGQKTNRGAVERESRKELEKLRKLRSISLTKPLSEKTRPATINDIVGQKDGLRALKAALCSANPQHVIIYGPPGVGKTAAARVVLEEAKKNPSSPFKADAKFTELDATTARFDERGIADPLIGSVHDPIYQGAGAMGVAGIPQPKPGAITKAHGGMLFIDEIGELHSIQMNKLLKVLEDRKVFLESAYYNSEDTHTPAYIHDIFQNGLPADFRLVGATTRSPHELPPALRSRCMEVYFRPLLPEEIGRIAEDAVQKIGFSPCPEAVDVVKRYATNGREAVNIIQLAAGLALTEKRETLQASDVEWVAGSSQIQPRPDRKVPLQPQIGFVNGLAVYGPNMGTILEIEVSAVPALRDQGRINITGVVDEEEIGGGSRTLRRKSMAKGSVENVLTVLKAMGIRPNDYDLHVNFPGGTPIDGPSAGIAMATAITSAIQGRPIDHETAMTGEISIHGRVKPIGGVLAKVEAAFQAGAKTVIIPAENWQSIFENLDGLRVIPVDTVEDVFREVFDWVPNEEQTKQVNLAEESATPAPEIFPPASASYLRADLPRPGQVTDSGSC</sequence>
<evidence type="ECO:0000259" key="7">
    <source>
        <dbReference type="PROSITE" id="PS51786"/>
    </source>
</evidence>
<comment type="similarity">
    <text evidence="5">Belongs to the peptidase S16 family.</text>
</comment>
<evidence type="ECO:0000256" key="2">
    <source>
        <dbReference type="ARBA" id="ARBA00022801"/>
    </source>
</evidence>
<dbReference type="InterPro" id="IPR008268">
    <property type="entry name" value="Peptidase_S16_AS"/>
</dbReference>
<dbReference type="PATRIC" id="fig|1705561.3.peg.4929"/>
<dbReference type="CDD" id="cd00009">
    <property type="entry name" value="AAA"/>
    <property type="match status" value="1"/>
</dbReference>
<evidence type="ECO:0000313" key="8">
    <source>
        <dbReference type="EMBL" id="KOY13881.1"/>
    </source>
</evidence>
<dbReference type="AlphaFoldDB" id="A0A0N0C360"/>
<dbReference type="PROSITE" id="PS00676">
    <property type="entry name" value="SIGMA54_INTERACT_2"/>
    <property type="match status" value="1"/>
</dbReference>
<dbReference type="InterPro" id="IPR003593">
    <property type="entry name" value="AAA+_ATPase"/>
</dbReference>
<evidence type="ECO:0000313" key="9">
    <source>
        <dbReference type="Proteomes" id="UP000037688"/>
    </source>
</evidence>
<dbReference type="NCBIfam" id="TIGR02902">
    <property type="entry name" value="spore_lonB"/>
    <property type="match status" value="1"/>
</dbReference>